<comment type="similarity">
    <text evidence="9">Belongs to the NqrDE/RnfAE family.</text>
</comment>
<sequence>MRKASDIIKDGLWKNNSALVQLLGLCPLLAVTSNATNALGLGIVTTIVLFLTNSVISLSRHWIPYEIRIPIYVIIIAAVVSCMEMLINAYAYDLYQSLGIFIPLIVTNCIVVGRAEVIASKNNVFLSALDGIVIGLGATSVMLFLGSIREIIGNGTIFNGADHLLGLWAKSIKIEVIHFDWPLLLAILPPGAFIGLGLSLALKHFIEKKLKNHRNI</sequence>
<feature type="transmembrane region" description="Helical" evidence="9">
    <location>
        <begin position="71"/>
        <end position="92"/>
    </location>
</feature>
<dbReference type="OrthoDB" id="9782945at2"/>
<evidence type="ECO:0000256" key="5">
    <source>
        <dbReference type="ARBA" id="ARBA00022967"/>
    </source>
</evidence>
<feature type="transmembrane region" description="Helical" evidence="9">
    <location>
        <begin position="12"/>
        <end position="32"/>
    </location>
</feature>
<keyword evidence="6 9" id="KW-0249">Electron transport</keyword>
<dbReference type="EMBL" id="LR217730">
    <property type="protein sequence ID" value="VFP86277.1"/>
    <property type="molecule type" value="Genomic_DNA"/>
</dbReference>
<organism evidence="10 11">
    <name type="scientific">Candidatus Erwinia haradaeae</name>
    <dbReference type="NCBI Taxonomy" id="1922217"/>
    <lineage>
        <taxon>Bacteria</taxon>
        <taxon>Pseudomonadati</taxon>
        <taxon>Pseudomonadota</taxon>
        <taxon>Gammaproteobacteria</taxon>
        <taxon>Enterobacterales</taxon>
        <taxon>Erwiniaceae</taxon>
        <taxon>Erwinia</taxon>
    </lineage>
</organism>
<name>A0A451DHZ1_9GAMM</name>
<evidence type="ECO:0000256" key="4">
    <source>
        <dbReference type="ARBA" id="ARBA00022692"/>
    </source>
</evidence>
<dbReference type="InterPro" id="IPR003667">
    <property type="entry name" value="NqrDE/RnfAE"/>
</dbReference>
<keyword evidence="5 9" id="KW-1278">Translocase</keyword>
<proteinExistence type="inferred from homology"/>
<comment type="subunit">
    <text evidence="9">The complex is composed of six subunits: RnfA, RnfB, RnfC, RnfD, RnfE and RnfG.</text>
</comment>
<reference evidence="10 11" key="1">
    <citation type="submission" date="2019-02" db="EMBL/GenBank/DDBJ databases">
        <authorList>
            <person name="Manzano-Marin A."/>
            <person name="Manzano-Marin A."/>
        </authorList>
    </citation>
    <scope>NUCLEOTIDE SEQUENCE [LARGE SCALE GENOMIC DNA]</scope>
    <source>
        <strain evidence="10 11">ErCipseudotsugae</strain>
    </source>
</reference>
<keyword evidence="2 9" id="KW-0813">Transport</keyword>
<dbReference type="GO" id="GO:0005886">
    <property type="term" value="C:plasma membrane"/>
    <property type="evidence" value="ECO:0007669"/>
    <property type="project" value="UniProtKB-SubCell"/>
</dbReference>
<dbReference type="GO" id="GO:0016491">
    <property type="term" value="F:oxidoreductase activity"/>
    <property type="evidence" value="ECO:0007669"/>
    <property type="project" value="UniProtKB-KW"/>
</dbReference>
<dbReference type="RefSeq" id="WP_157989184.1">
    <property type="nucleotide sequence ID" value="NZ_LR217730.1"/>
</dbReference>
<feature type="transmembrane region" description="Helical" evidence="9">
    <location>
        <begin position="38"/>
        <end position="59"/>
    </location>
</feature>
<dbReference type="GO" id="GO:0012505">
    <property type="term" value="C:endomembrane system"/>
    <property type="evidence" value="ECO:0007669"/>
    <property type="project" value="UniProtKB-SubCell"/>
</dbReference>
<dbReference type="NCBIfam" id="NF009070">
    <property type="entry name" value="PRK12405.1"/>
    <property type="match status" value="1"/>
</dbReference>
<evidence type="ECO:0000313" key="11">
    <source>
        <dbReference type="Proteomes" id="UP000294343"/>
    </source>
</evidence>
<evidence type="ECO:0000256" key="3">
    <source>
        <dbReference type="ARBA" id="ARBA00022519"/>
    </source>
</evidence>
<comment type="function">
    <text evidence="9">Part of a membrane-bound complex that couples electron transfer with translocation of ions across the membrane.</text>
</comment>
<evidence type="ECO:0000256" key="7">
    <source>
        <dbReference type="ARBA" id="ARBA00022989"/>
    </source>
</evidence>
<dbReference type="PANTHER" id="PTHR30586:SF0">
    <property type="entry name" value="ION-TRANSLOCATING OXIDOREDUCTASE COMPLEX SUBUNIT E"/>
    <property type="match status" value="1"/>
</dbReference>
<feature type="transmembrane region" description="Helical" evidence="9">
    <location>
        <begin position="98"/>
        <end position="117"/>
    </location>
</feature>
<evidence type="ECO:0000256" key="6">
    <source>
        <dbReference type="ARBA" id="ARBA00022982"/>
    </source>
</evidence>
<feature type="transmembrane region" description="Helical" evidence="9">
    <location>
        <begin position="124"/>
        <end position="145"/>
    </location>
</feature>
<dbReference type="Proteomes" id="UP000294343">
    <property type="component" value="Chromosome"/>
</dbReference>
<evidence type="ECO:0000256" key="9">
    <source>
        <dbReference type="HAMAP-Rule" id="MF_00478"/>
    </source>
</evidence>
<dbReference type="NCBIfam" id="TIGR01948">
    <property type="entry name" value="rnfE"/>
    <property type="match status" value="1"/>
</dbReference>
<feature type="transmembrane region" description="Helical" evidence="9">
    <location>
        <begin position="181"/>
        <end position="202"/>
    </location>
</feature>
<gene>
    <name evidence="10" type="primary">rsxE</name>
    <name evidence="9" type="synonym">rnfE</name>
    <name evidence="10" type="ORF">ERCIPSPA2889_392</name>
</gene>
<accession>A0A451DHZ1</accession>
<keyword evidence="9" id="KW-1003">Cell membrane</keyword>
<dbReference type="Pfam" id="PF02508">
    <property type="entry name" value="Rnf-Nqr"/>
    <property type="match status" value="1"/>
</dbReference>
<dbReference type="PIRSF" id="PIRSF006102">
    <property type="entry name" value="NQR_DE"/>
    <property type="match status" value="1"/>
</dbReference>
<evidence type="ECO:0000313" key="10">
    <source>
        <dbReference type="EMBL" id="VFP86277.1"/>
    </source>
</evidence>
<dbReference type="EC" id="7.-.-.-" evidence="9"/>
<evidence type="ECO:0000256" key="2">
    <source>
        <dbReference type="ARBA" id="ARBA00022448"/>
    </source>
</evidence>
<evidence type="ECO:0000256" key="1">
    <source>
        <dbReference type="ARBA" id="ARBA00004127"/>
    </source>
</evidence>
<keyword evidence="3 9" id="KW-0997">Cell inner membrane</keyword>
<comment type="subcellular location">
    <subcellularLocation>
        <location evidence="9">Cell inner membrane</location>
        <topology evidence="9">Multi-pass membrane protein</topology>
    </subcellularLocation>
    <subcellularLocation>
        <location evidence="1">Endomembrane system</location>
        <topology evidence="1">Multi-pass membrane protein</topology>
    </subcellularLocation>
</comment>
<keyword evidence="8 9" id="KW-0472">Membrane</keyword>
<keyword evidence="4 9" id="KW-0812">Transmembrane</keyword>
<dbReference type="PANTHER" id="PTHR30586">
    <property type="entry name" value="ELECTRON TRANSPORT COMPLEX PROTEIN RNFE"/>
    <property type="match status" value="1"/>
</dbReference>
<keyword evidence="10" id="KW-0560">Oxidoreductase</keyword>
<dbReference type="GO" id="GO:0022900">
    <property type="term" value="P:electron transport chain"/>
    <property type="evidence" value="ECO:0007669"/>
    <property type="project" value="UniProtKB-UniRule"/>
</dbReference>
<dbReference type="InterPro" id="IPR010968">
    <property type="entry name" value="RnfE"/>
</dbReference>
<dbReference type="HAMAP" id="MF_00478">
    <property type="entry name" value="RsxE_RnfE"/>
    <property type="match status" value="1"/>
</dbReference>
<dbReference type="AlphaFoldDB" id="A0A451DHZ1"/>
<protein>
    <recommendedName>
        <fullName evidence="9">Ion-translocating oxidoreductase complex subunit E</fullName>
        <ecNumber evidence="9">7.-.-.-</ecNumber>
    </recommendedName>
    <alternativeName>
        <fullName evidence="9">Rnf electron transport complex subunit E</fullName>
    </alternativeName>
</protein>
<evidence type="ECO:0000256" key="8">
    <source>
        <dbReference type="ARBA" id="ARBA00023136"/>
    </source>
</evidence>
<keyword evidence="7 9" id="KW-1133">Transmembrane helix</keyword>